<dbReference type="RefSeq" id="XP_033391295.1">
    <property type="nucleotide sequence ID" value="XM_033537701.1"/>
</dbReference>
<dbReference type="Gene3D" id="1.10.287.110">
    <property type="entry name" value="DnaJ domain"/>
    <property type="match status" value="1"/>
</dbReference>
<feature type="domain" description="J" evidence="1">
    <location>
        <begin position="7"/>
        <end position="68"/>
    </location>
</feature>
<dbReference type="PANTHER" id="PTHR43096">
    <property type="entry name" value="DNAJ HOMOLOG 1, MITOCHONDRIAL-RELATED"/>
    <property type="match status" value="1"/>
</dbReference>
<evidence type="ECO:0000259" key="1">
    <source>
        <dbReference type="PROSITE" id="PS50076"/>
    </source>
</evidence>
<evidence type="ECO:0000313" key="3">
    <source>
        <dbReference type="Proteomes" id="UP000799438"/>
    </source>
</evidence>
<reference evidence="2" key="1">
    <citation type="journal article" date="2020" name="Stud. Mycol.">
        <title>101 Dothideomycetes genomes: a test case for predicting lifestyles and emergence of pathogens.</title>
        <authorList>
            <person name="Haridas S."/>
            <person name="Albert R."/>
            <person name="Binder M."/>
            <person name="Bloem J."/>
            <person name="Labutti K."/>
            <person name="Salamov A."/>
            <person name="Andreopoulos B."/>
            <person name="Baker S."/>
            <person name="Barry K."/>
            <person name="Bills G."/>
            <person name="Bluhm B."/>
            <person name="Cannon C."/>
            <person name="Castanera R."/>
            <person name="Culley D."/>
            <person name="Daum C."/>
            <person name="Ezra D."/>
            <person name="Gonzalez J."/>
            <person name="Henrissat B."/>
            <person name="Kuo A."/>
            <person name="Liang C."/>
            <person name="Lipzen A."/>
            <person name="Lutzoni F."/>
            <person name="Magnuson J."/>
            <person name="Mondo S."/>
            <person name="Nolan M."/>
            <person name="Ohm R."/>
            <person name="Pangilinan J."/>
            <person name="Park H.-J."/>
            <person name="Ramirez L."/>
            <person name="Alfaro M."/>
            <person name="Sun H."/>
            <person name="Tritt A."/>
            <person name="Yoshinaga Y."/>
            <person name="Zwiers L.-H."/>
            <person name="Turgeon B."/>
            <person name="Goodwin S."/>
            <person name="Spatafora J."/>
            <person name="Crous P."/>
            <person name="Grigoriev I."/>
        </authorList>
    </citation>
    <scope>NUCLEOTIDE SEQUENCE</scope>
    <source>
        <strain evidence="2">CBS 121167</strain>
    </source>
</reference>
<accession>A0A6A6AXS4</accession>
<dbReference type="EMBL" id="ML995569">
    <property type="protein sequence ID" value="KAF2135577.1"/>
    <property type="molecule type" value="Genomic_DNA"/>
</dbReference>
<dbReference type="PRINTS" id="PR00625">
    <property type="entry name" value="JDOMAIN"/>
</dbReference>
<dbReference type="GO" id="GO:0051082">
    <property type="term" value="F:unfolded protein binding"/>
    <property type="evidence" value="ECO:0007669"/>
    <property type="project" value="TreeGrafter"/>
</dbReference>
<dbReference type="CDD" id="cd06257">
    <property type="entry name" value="DnaJ"/>
    <property type="match status" value="1"/>
</dbReference>
<dbReference type="GO" id="GO:0042026">
    <property type="term" value="P:protein refolding"/>
    <property type="evidence" value="ECO:0007669"/>
    <property type="project" value="TreeGrafter"/>
</dbReference>
<feature type="non-terminal residue" evidence="2">
    <location>
        <position position="68"/>
    </location>
</feature>
<gene>
    <name evidence="2" type="ORF">K452DRAFT_239124</name>
</gene>
<keyword evidence="3" id="KW-1185">Reference proteome</keyword>
<dbReference type="InterPro" id="IPR036869">
    <property type="entry name" value="J_dom_sf"/>
</dbReference>
<protein>
    <recommendedName>
        <fullName evidence="1">J domain-containing protein</fullName>
    </recommendedName>
</protein>
<dbReference type="AlphaFoldDB" id="A0A6A6AXS4"/>
<dbReference type="SMART" id="SM00271">
    <property type="entry name" value="DnaJ"/>
    <property type="match status" value="1"/>
</dbReference>
<dbReference type="InterPro" id="IPR001623">
    <property type="entry name" value="DnaJ_domain"/>
</dbReference>
<dbReference type="Pfam" id="PF00226">
    <property type="entry name" value="DnaJ"/>
    <property type="match status" value="1"/>
</dbReference>
<dbReference type="OrthoDB" id="10250354at2759"/>
<dbReference type="PANTHER" id="PTHR43096:SF10">
    <property type="entry name" value="CHAPERONE PROTEIN DNAJ A6, CHLOROPLASTIC"/>
    <property type="match status" value="1"/>
</dbReference>
<dbReference type="GO" id="GO:0005737">
    <property type="term" value="C:cytoplasm"/>
    <property type="evidence" value="ECO:0007669"/>
    <property type="project" value="TreeGrafter"/>
</dbReference>
<dbReference type="PROSITE" id="PS50076">
    <property type="entry name" value="DNAJ_2"/>
    <property type="match status" value="1"/>
</dbReference>
<sequence>MAPPTLNPYATLGISATASHVEIKQAYRRLALLHHPDKNPRPDATEQFQRISAAWELLSDPTKRNAYD</sequence>
<dbReference type="GeneID" id="54295197"/>
<dbReference type="InterPro" id="IPR018253">
    <property type="entry name" value="DnaJ_domain_CS"/>
</dbReference>
<proteinExistence type="predicted"/>
<evidence type="ECO:0000313" key="2">
    <source>
        <dbReference type="EMBL" id="KAF2135577.1"/>
    </source>
</evidence>
<name>A0A6A6AXS4_9PEZI</name>
<organism evidence="2 3">
    <name type="scientific">Aplosporella prunicola CBS 121167</name>
    <dbReference type="NCBI Taxonomy" id="1176127"/>
    <lineage>
        <taxon>Eukaryota</taxon>
        <taxon>Fungi</taxon>
        <taxon>Dikarya</taxon>
        <taxon>Ascomycota</taxon>
        <taxon>Pezizomycotina</taxon>
        <taxon>Dothideomycetes</taxon>
        <taxon>Dothideomycetes incertae sedis</taxon>
        <taxon>Botryosphaeriales</taxon>
        <taxon>Aplosporellaceae</taxon>
        <taxon>Aplosporella</taxon>
    </lineage>
</organism>
<dbReference type="Proteomes" id="UP000799438">
    <property type="component" value="Unassembled WGS sequence"/>
</dbReference>
<dbReference type="SUPFAM" id="SSF46565">
    <property type="entry name" value="Chaperone J-domain"/>
    <property type="match status" value="1"/>
</dbReference>
<dbReference type="PROSITE" id="PS00636">
    <property type="entry name" value="DNAJ_1"/>
    <property type="match status" value="1"/>
</dbReference>